<evidence type="ECO:0000313" key="11">
    <source>
        <dbReference type="Proteomes" id="UP000509623"/>
    </source>
</evidence>
<dbReference type="InterPro" id="IPR006675">
    <property type="entry name" value="HDIG_dom"/>
</dbReference>
<dbReference type="PROSITE" id="PS51831">
    <property type="entry name" value="HD"/>
    <property type="match status" value="1"/>
</dbReference>
<dbReference type="Proteomes" id="UP000501316">
    <property type="component" value="Chromosome"/>
</dbReference>
<evidence type="ECO:0000256" key="1">
    <source>
        <dbReference type="ARBA" id="ARBA00012506"/>
    </source>
</evidence>
<keyword evidence="4" id="KW-0378">Hydrolase</keyword>
<evidence type="ECO:0000256" key="3">
    <source>
        <dbReference type="ARBA" id="ARBA00022741"/>
    </source>
</evidence>
<dbReference type="InterPro" id="IPR006674">
    <property type="entry name" value="HD_domain"/>
</dbReference>
<dbReference type="PANTHER" id="PTHR35795">
    <property type="entry name" value="SLR1885 PROTEIN"/>
    <property type="match status" value="1"/>
</dbReference>
<evidence type="ECO:0000259" key="7">
    <source>
        <dbReference type="PROSITE" id="PS51831"/>
    </source>
</evidence>
<dbReference type="AlphaFoldDB" id="A0A859DQ97"/>
<sequence>MTIQEGKKLIRPLLGDYRYHHSVCVSQSAKILAVRYGADENKAETAGILHDIMKDIPHDEQVQRMEGYGIVLTPLEQHAPKLWHAILGSAYLQQELGIQDKEILNAIRYHTTGRAGMTLMDKIIFTADFISADRTYSGVDEFRQMAKQDLSKVMEKELAYTISDLAGNGVPIHPDTLAAYNEITLQKISKKEG</sequence>
<evidence type="ECO:0000256" key="6">
    <source>
        <dbReference type="ARBA" id="ARBA00049417"/>
    </source>
</evidence>
<dbReference type="InterPro" id="IPR005249">
    <property type="entry name" value="YqeK"/>
</dbReference>
<reference evidence="9" key="2">
    <citation type="journal article" date="2021" name="Appl. Environ. Microbiol.">
        <title>Adaptability of a Caproate-Producing Bacterium Contributes to Its Dominance in an Anaerobic Fermentation System.</title>
        <authorList>
            <person name="Wang H."/>
            <person name="Gu Y."/>
            <person name="Zhou W."/>
            <person name="Zhao D."/>
            <person name="Qiao Z."/>
            <person name="Zheng J."/>
            <person name="Gao J."/>
            <person name="Chen X."/>
            <person name="Ren C."/>
            <person name="Xu Y."/>
        </authorList>
    </citation>
    <scope>NUCLEOTIDE SEQUENCE</scope>
    <source>
        <strain evidence="9">JNU-WLY1368</strain>
    </source>
</reference>
<dbReference type="GO" id="GO:0000166">
    <property type="term" value="F:nucleotide binding"/>
    <property type="evidence" value="ECO:0007669"/>
    <property type="project" value="UniProtKB-KW"/>
</dbReference>
<dbReference type="Gene3D" id="1.10.3210.10">
    <property type="entry name" value="Hypothetical protein af1432"/>
    <property type="match status" value="1"/>
</dbReference>
<dbReference type="SUPFAM" id="SSF109604">
    <property type="entry name" value="HD-domain/PDEase-like"/>
    <property type="match status" value="1"/>
</dbReference>
<dbReference type="InterPro" id="IPR003607">
    <property type="entry name" value="HD/PDEase_dom"/>
</dbReference>
<reference evidence="9" key="3">
    <citation type="journal article" date="2022" name="Int. J. Syst. Evol. Microbiol.">
        <title>Caproicibacterium lactatifermentans sp. nov., isolated from pit clay used for the production of Chinese strong aroma-type liquor.</title>
        <authorList>
            <person name="Wang H."/>
            <person name="Gu Y."/>
            <person name="Zhao D."/>
            <person name="Qiao Z."/>
            <person name="Zheng J."/>
            <person name="Gao J."/>
            <person name="Ren C."/>
            <person name="Xu Y."/>
        </authorList>
    </citation>
    <scope>NUCLEOTIDE SEQUENCE</scope>
    <source>
        <strain evidence="9">JNU-WLY1368</strain>
    </source>
</reference>
<name>A0A859DQ97_9FIRM</name>
<dbReference type="GO" id="GO:0046872">
    <property type="term" value="F:metal ion binding"/>
    <property type="evidence" value="ECO:0007669"/>
    <property type="project" value="UniProtKB-KW"/>
</dbReference>
<dbReference type="EMBL" id="CP046161">
    <property type="protein sequence ID" value="QKO31054.1"/>
    <property type="molecule type" value="Genomic_DNA"/>
</dbReference>
<dbReference type="GO" id="GO:0008803">
    <property type="term" value="F:bis(5'-nucleosyl)-tetraphosphatase (symmetrical) activity"/>
    <property type="evidence" value="ECO:0007669"/>
    <property type="project" value="UniProtKB-EC"/>
</dbReference>
<keyword evidence="11" id="KW-1185">Reference proteome</keyword>
<dbReference type="KEGG" id="clf:GJQ69_04910"/>
<evidence type="ECO:0000256" key="5">
    <source>
        <dbReference type="ARBA" id="ARBA00023004"/>
    </source>
</evidence>
<dbReference type="RefSeq" id="WP_086035795.1">
    <property type="nucleotide sequence ID" value="NZ_CP046051.1"/>
</dbReference>
<protein>
    <recommendedName>
        <fullName evidence="1">bis(5'-nucleosyl)-tetraphosphatase (symmetrical)</fullName>
        <ecNumber evidence="1">3.6.1.41</ecNumber>
    </recommendedName>
</protein>
<keyword evidence="5" id="KW-0408">Iron</keyword>
<evidence type="ECO:0000256" key="4">
    <source>
        <dbReference type="ARBA" id="ARBA00022801"/>
    </source>
</evidence>
<evidence type="ECO:0000256" key="2">
    <source>
        <dbReference type="ARBA" id="ARBA00022723"/>
    </source>
</evidence>
<reference evidence="10 11" key="1">
    <citation type="submission" date="2019-11" db="EMBL/GenBank/DDBJ databases">
        <authorList>
            <person name="Ren C."/>
            <person name="Wang H."/>
            <person name="Xu Y."/>
        </authorList>
    </citation>
    <scope>NUCLEOTIDE SEQUENCE [LARGE SCALE GENOMIC DNA]</scope>
    <source>
        <strain evidence="11">JNU-WLY1368</strain>
        <strain evidence="8 10">LBM 19010</strain>
    </source>
</reference>
<gene>
    <name evidence="8" type="ORF">GJQ69_04910</name>
    <name evidence="9" type="ORF">GKP14_08640</name>
</gene>
<evidence type="ECO:0000313" key="8">
    <source>
        <dbReference type="EMBL" id="QKN23876.1"/>
    </source>
</evidence>
<dbReference type="EC" id="3.6.1.41" evidence="1"/>
<keyword evidence="3" id="KW-0547">Nucleotide-binding</keyword>
<evidence type="ECO:0000313" key="10">
    <source>
        <dbReference type="Proteomes" id="UP000501316"/>
    </source>
</evidence>
<dbReference type="PANTHER" id="PTHR35795:SF1">
    <property type="entry name" value="BIS(5'-NUCLEOSYL)-TETRAPHOSPHATASE, SYMMETRICAL"/>
    <property type="match status" value="1"/>
</dbReference>
<dbReference type="InterPro" id="IPR051094">
    <property type="entry name" value="Diverse_Catalytic_Enzymes"/>
</dbReference>
<dbReference type="Proteomes" id="UP000509623">
    <property type="component" value="Chromosome"/>
</dbReference>
<dbReference type="SMART" id="SM00471">
    <property type="entry name" value="HDc"/>
    <property type="match status" value="1"/>
</dbReference>
<dbReference type="NCBIfam" id="TIGR00277">
    <property type="entry name" value="HDIG"/>
    <property type="match status" value="1"/>
</dbReference>
<dbReference type="EMBL" id="CP046051">
    <property type="protein sequence ID" value="QKN23876.1"/>
    <property type="molecule type" value="Genomic_DNA"/>
</dbReference>
<keyword evidence="2" id="KW-0479">Metal-binding</keyword>
<evidence type="ECO:0000313" key="9">
    <source>
        <dbReference type="EMBL" id="QKO31054.1"/>
    </source>
</evidence>
<proteinExistence type="predicted"/>
<accession>A0A859DQ97</accession>
<dbReference type="Pfam" id="PF01966">
    <property type="entry name" value="HD"/>
    <property type="match status" value="1"/>
</dbReference>
<feature type="domain" description="HD" evidence="7">
    <location>
        <begin position="18"/>
        <end position="133"/>
    </location>
</feature>
<dbReference type="NCBIfam" id="TIGR00488">
    <property type="entry name" value="bis(5'-nucleosyl)-tetraphosphatase (symmetrical) YqeK"/>
    <property type="match status" value="1"/>
</dbReference>
<organism evidence="8 10">
    <name type="scientific">Caproicibacterium lactatifermentans</name>
    <dbReference type="NCBI Taxonomy" id="2666138"/>
    <lineage>
        <taxon>Bacteria</taxon>
        <taxon>Bacillati</taxon>
        <taxon>Bacillota</taxon>
        <taxon>Clostridia</taxon>
        <taxon>Eubacteriales</taxon>
        <taxon>Oscillospiraceae</taxon>
        <taxon>Caproicibacterium</taxon>
    </lineage>
</organism>
<comment type="catalytic activity">
    <reaction evidence="6">
        <text>P(1),P(4)-bis(5'-adenosyl) tetraphosphate + H2O = 2 ADP + 2 H(+)</text>
        <dbReference type="Rhea" id="RHEA:24252"/>
        <dbReference type="ChEBI" id="CHEBI:15377"/>
        <dbReference type="ChEBI" id="CHEBI:15378"/>
        <dbReference type="ChEBI" id="CHEBI:58141"/>
        <dbReference type="ChEBI" id="CHEBI:456216"/>
        <dbReference type="EC" id="3.6.1.41"/>
    </reaction>
</comment>